<gene>
    <name evidence="3" type="ORF">HK097_006764</name>
</gene>
<keyword evidence="2" id="KW-0378">Hydrolase</keyword>
<proteinExistence type="inferred from homology"/>
<dbReference type="Gene3D" id="3.40.50.1240">
    <property type="entry name" value="Phosphoglycerate mutase-like"/>
    <property type="match status" value="1"/>
</dbReference>
<dbReference type="InterPro" id="IPR050645">
    <property type="entry name" value="Histidine_acid_phosphatase"/>
</dbReference>
<dbReference type="EMBL" id="JADGJD010000319">
    <property type="protein sequence ID" value="KAJ3052170.1"/>
    <property type="molecule type" value="Genomic_DNA"/>
</dbReference>
<comment type="caution">
    <text evidence="3">The sequence shown here is derived from an EMBL/GenBank/DDBJ whole genome shotgun (WGS) entry which is preliminary data.</text>
</comment>
<dbReference type="GO" id="GO:0016791">
    <property type="term" value="F:phosphatase activity"/>
    <property type="evidence" value="ECO:0007669"/>
    <property type="project" value="TreeGrafter"/>
</dbReference>
<dbReference type="PROSITE" id="PS00778">
    <property type="entry name" value="HIS_ACID_PHOSPHAT_2"/>
    <property type="match status" value="1"/>
</dbReference>
<dbReference type="SUPFAM" id="SSF53254">
    <property type="entry name" value="Phosphoglycerate mutase-like"/>
    <property type="match status" value="1"/>
</dbReference>
<protein>
    <recommendedName>
        <fullName evidence="5">Acid phosphatase</fullName>
    </recommendedName>
</protein>
<organism evidence="3 4">
    <name type="scientific">Rhizophlyctis rosea</name>
    <dbReference type="NCBI Taxonomy" id="64517"/>
    <lineage>
        <taxon>Eukaryota</taxon>
        <taxon>Fungi</taxon>
        <taxon>Fungi incertae sedis</taxon>
        <taxon>Chytridiomycota</taxon>
        <taxon>Chytridiomycota incertae sedis</taxon>
        <taxon>Chytridiomycetes</taxon>
        <taxon>Rhizophlyctidales</taxon>
        <taxon>Rhizophlyctidaceae</taxon>
        <taxon>Rhizophlyctis</taxon>
    </lineage>
</organism>
<dbReference type="PANTHER" id="PTHR11567:SF110">
    <property type="entry name" value="2-PHOSPHOXYLOSE PHOSPHATASE 1"/>
    <property type="match status" value="1"/>
</dbReference>
<dbReference type="Pfam" id="PF00328">
    <property type="entry name" value="His_Phos_2"/>
    <property type="match status" value="1"/>
</dbReference>
<evidence type="ECO:0000256" key="1">
    <source>
        <dbReference type="ARBA" id="ARBA00005375"/>
    </source>
</evidence>
<dbReference type="InterPro" id="IPR033379">
    <property type="entry name" value="Acid_Pase_AS"/>
</dbReference>
<keyword evidence="4" id="KW-1185">Reference proteome</keyword>
<dbReference type="Proteomes" id="UP001212841">
    <property type="component" value="Unassembled WGS sequence"/>
</dbReference>
<dbReference type="CDD" id="cd07061">
    <property type="entry name" value="HP_HAP_like"/>
    <property type="match status" value="1"/>
</dbReference>
<evidence type="ECO:0000313" key="3">
    <source>
        <dbReference type="EMBL" id="KAJ3052170.1"/>
    </source>
</evidence>
<dbReference type="PANTHER" id="PTHR11567">
    <property type="entry name" value="ACID PHOSPHATASE-RELATED"/>
    <property type="match status" value="1"/>
</dbReference>
<accession>A0AAD5SDX1</accession>
<dbReference type="InterPro" id="IPR000560">
    <property type="entry name" value="His_Pase_clade-2"/>
</dbReference>
<name>A0AAD5SDX1_9FUNG</name>
<sequence length="321" mass="36367">MKHSGTNLRSLYVDRLHFLSPKLDDSSKNDVSVRSTDYARTIESVQHLLDGLYPREVRQTEGLEVRVRPLEDENMHPDPSCASLNAATKQFRQTVQQTLGPETNALLRKFKHLGADETKNPLRQIHRLYDLSSCMQAHGLGLPKDVSPEDVERMEHITTNQWWMIYDSSESLATLAIGRMLKDVKEQIMTSVENRQGKVKLGLFSGHDSTIAPVLSALDAFGGKYPGFAAMIQFELFTLTAPPSLTSRLIRPFQQPQHYIRMLYNGKPITLPACSKKGDHLDGNPSMCTLQAFMKKVDSMVPKDYEGMCRSEERVESEWKD</sequence>
<evidence type="ECO:0008006" key="5">
    <source>
        <dbReference type="Google" id="ProtNLM"/>
    </source>
</evidence>
<dbReference type="InterPro" id="IPR029033">
    <property type="entry name" value="His_PPase_superfam"/>
</dbReference>
<comment type="similarity">
    <text evidence="1">Belongs to the histidine acid phosphatase family.</text>
</comment>
<evidence type="ECO:0000313" key="4">
    <source>
        <dbReference type="Proteomes" id="UP001212841"/>
    </source>
</evidence>
<evidence type="ECO:0000256" key="2">
    <source>
        <dbReference type="ARBA" id="ARBA00022801"/>
    </source>
</evidence>
<dbReference type="AlphaFoldDB" id="A0AAD5SDX1"/>
<reference evidence="3" key="1">
    <citation type="submission" date="2020-05" db="EMBL/GenBank/DDBJ databases">
        <title>Phylogenomic resolution of chytrid fungi.</title>
        <authorList>
            <person name="Stajich J.E."/>
            <person name="Amses K."/>
            <person name="Simmons R."/>
            <person name="Seto K."/>
            <person name="Myers J."/>
            <person name="Bonds A."/>
            <person name="Quandt C.A."/>
            <person name="Barry K."/>
            <person name="Liu P."/>
            <person name="Grigoriev I."/>
            <person name="Longcore J.E."/>
            <person name="James T.Y."/>
        </authorList>
    </citation>
    <scope>NUCLEOTIDE SEQUENCE</scope>
    <source>
        <strain evidence="3">JEL0318</strain>
    </source>
</reference>